<evidence type="ECO:0000313" key="2">
    <source>
        <dbReference type="EMBL" id="EER02373.1"/>
    </source>
</evidence>
<dbReference type="EMBL" id="GG683266">
    <property type="protein sequence ID" value="EER02373.1"/>
    <property type="molecule type" value="Genomic_DNA"/>
</dbReference>
<dbReference type="GO" id="GO:0015074">
    <property type="term" value="P:DNA integration"/>
    <property type="evidence" value="ECO:0007669"/>
    <property type="project" value="InterPro"/>
</dbReference>
<evidence type="ECO:0000313" key="3">
    <source>
        <dbReference type="Proteomes" id="UP000007800"/>
    </source>
</evidence>
<dbReference type="Gene3D" id="3.30.420.10">
    <property type="entry name" value="Ribonuclease H-like superfamily/Ribonuclease H"/>
    <property type="match status" value="1"/>
</dbReference>
<dbReference type="InterPro" id="IPR041588">
    <property type="entry name" value="Integrase_H2C2"/>
</dbReference>
<dbReference type="PANTHER" id="PTHR37984">
    <property type="entry name" value="PROTEIN CBG26694"/>
    <property type="match status" value="1"/>
</dbReference>
<dbReference type="SUPFAM" id="SSF53098">
    <property type="entry name" value="Ribonuclease H-like"/>
    <property type="match status" value="1"/>
</dbReference>
<dbReference type="InterPro" id="IPR036397">
    <property type="entry name" value="RNaseH_sf"/>
</dbReference>
<proteinExistence type="predicted"/>
<dbReference type="GO" id="GO:0003676">
    <property type="term" value="F:nucleic acid binding"/>
    <property type="evidence" value="ECO:0007669"/>
    <property type="project" value="InterPro"/>
</dbReference>
<evidence type="ECO:0000259" key="1">
    <source>
        <dbReference type="PROSITE" id="PS50994"/>
    </source>
</evidence>
<dbReference type="AlphaFoldDB" id="C5LLM0"/>
<dbReference type="Gene3D" id="1.10.340.70">
    <property type="match status" value="1"/>
</dbReference>
<feature type="domain" description="Integrase catalytic" evidence="1">
    <location>
        <begin position="342"/>
        <end position="510"/>
    </location>
</feature>
<gene>
    <name evidence="2" type="ORF">Pmar_PMAR022076</name>
</gene>
<protein>
    <submittedName>
        <fullName evidence="2">Gag/pol/env polyprotein, putative</fullName>
    </submittedName>
</protein>
<dbReference type="GeneID" id="9047207"/>
<dbReference type="PANTHER" id="PTHR37984:SF5">
    <property type="entry name" value="PROTEIN NYNRIN-LIKE"/>
    <property type="match status" value="1"/>
</dbReference>
<dbReference type="Pfam" id="PF00665">
    <property type="entry name" value="rve"/>
    <property type="match status" value="1"/>
</dbReference>
<sequence length="617" mass="68796">AKMWKNAQYNWHQNRKEAFALAGAYLFLNSVVAYVSPLTVRFWSDSHTAISWVTGGSKLTCESIERVAISRLIDAMADLRESWHRRYGLVPVTYHLAGKKNSSADELSRLSALWKVPTTLLQRDSMRQEDSIQQGGRPPIDKPSAIDYEHAEPVLTCASYDDQLFALSATDVLAPPDRYAMSVGRPARTELLKLQWGSPCLRAILSALGSRAPVDCDAARAVDLPRDLAKELKEFSIAEDGLLMKRISTTRVHNSRGSRLCYAVPMNSDDGKVYAQNLVSSYHSTSGCLGQRHLRWLVSRTFYLPGLRSLIASVCRTCPDCQFGSNRRYYSLLDSGRTLTMGVSAPWQTVSVDIADMVMDRTNKFSCALFLIDHYSSYCLVRPLPDMKAPTVSRTVESYIMMFGSMLTLRSDAGPCFRGRPFVAMLKKYGIRHKMTGPFAPFSNGAVERAISSIKFISRSLKNKRNWPQFLPRVLFRLNAKALNHVELSPFDIFFGRSLRLPLEVALENTGVAAEAHATPESEEARKETRDEIDHLVCAALRIRDDEVSTARGHLRRGPPAVGSTVLIYEPGVAGKGGTYDRQPYVVNDILDGTTLKLSKVGEPSSTKTSHYLNVRP</sequence>
<dbReference type="InterPro" id="IPR001584">
    <property type="entry name" value="Integrase_cat-core"/>
</dbReference>
<keyword evidence="3" id="KW-1185">Reference proteome</keyword>
<dbReference type="InParanoid" id="C5LLM0"/>
<reference evidence="2 3" key="1">
    <citation type="submission" date="2008-07" db="EMBL/GenBank/DDBJ databases">
        <authorList>
            <person name="El-Sayed N."/>
            <person name="Caler E."/>
            <person name="Inman J."/>
            <person name="Amedeo P."/>
            <person name="Hass B."/>
            <person name="Wortman J."/>
        </authorList>
    </citation>
    <scope>NUCLEOTIDE SEQUENCE [LARGE SCALE GENOMIC DNA]</scope>
    <source>
        <strain evidence="3">ATCC 50983 / TXsc</strain>
    </source>
</reference>
<dbReference type="Proteomes" id="UP000007800">
    <property type="component" value="Unassembled WGS sequence"/>
</dbReference>
<dbReference type="Pfam" id="PF17921">
    <property type="entry name" value="Integrase_H2C2"/>
    <property type="match status" value="1"/>
</dbReference>
<dbReference type="RefSeq" id="XP_002769655.1">
    <property type="nucleotide sequence ID" value="XM_002769609.1"/>
</dbReference>
<dbReference type="PROSITE" id="PS50994">
    <property type="entry name" value="INTEGRASE"/>
    <property type="match status" value="1"/>
</dbReference>
<feature type="non-terminal residue" evidence="2">
    <location>
        <position position="617"/>
    </location>
</feature>
<dbReference type="InterPro" id="IPR012337">
    <property type="entry name" value="RNaseH-like_sf"/>
</dbReference>
<accession>C5LLM0</accession>
<dbReference type="InterPro" id="IPR050951">
    <property type="entry name" value="Retrovirus_Pol_polyprotein"/>
</dbReference>
<name>C5LLM0_PERM5</name>
<feature type="non-terminal residue" evidence="2">
    <location>
        <position position="1"/>
    </location>
</feature>
<dbReference type="OrthoDB" id="9043699at2759"/>
<dbReference type="OMA" id="WHEYAER"/>
<organism evidence="3">
    <name type="scientific">Perkinsus marinus (strain ATCC 50983 / TXsc)</name>
    <dbReference type="NCBI Taxonomy" id="423536"/>
    <lineage>
        <taxon>Eukaryota</taxon>
        <taxon>Sar</taxon>
        <taxon>Alveolata</taxon>
        <taxon>Perkinsozoa</taxon>
        <taxon>Perkinsea</taxon>
        <taxon>Perkinsida</taxon>
        <taxon>Perkinsidae</taxon>
        <taxon>Perkinsus</taxon>
    </lineage>
</organism>